<keyword evidence="3" id="KW-1185">Reference proteome</keyword>
<accession>A0A934IK13</accession>
<dbReference type="RefSeq" id="WP_198917524.1">
    <property type="nucleotide sequence ID" value="NZ_JAEKPD010000022.1"/>
</dbReference>
<protein>
    <submittedName>
        <fullName evidence="2">Uncharacterized protein</fullName>
    </submittedName>
</protein>
<name>A0A934IK13_9RHOB</name>
<dbReference type="Proteomes" id="UP000642488">
    <property type="component" value="Unassembled WGS sequence"/>
</dbReference>
<dbReference type="AlphaFoldDB" id="A0A934IK13"/>
<proteinExistence type="predicted"/>
<evidence type="ECO:0000313" key="3">
    <source>
        <dbReference type="Proteomes" id="UP000642488"/>
    </source>
</evidence>
<dbReference type="EMBL" id="JAEKPD010000022">
    <property type="protein sequence ID" value="MBJ3764353.1"/>
    <property type="molecule type" value="Genomic_DNA"/>
</dbReference>
<reference evidence="2" key="1">
    <citation type="submission" date="2020-12" db="EMBL/GenBank/DDBJ databases">
        <title>Bacterial taxonomy.</title>
        <authorList>
            <person name="Pan X."/>
        </authorList>
    </citation>
    <scope>NUCLEOTIDE SEQUENCE</scope>
    <source>
        <strain evidence="2">KCTC 52957</strain>
    </source>
</reference>
<gene>
    <name evidence="2" type="ORF">ILP92_16555</name>
</gene>
<evidence type="ECO:0000256" key="1">
    <source>
        <dbReference type="SAM" id="MobiDB-lite"/>
    </source>
</evidence>
<feature type="region of interest" description="Disordered" evidence="1">
    <location>
        <begin position="82"/>
        <end position="105"/>
    </location>
</feature>
<organism evidence="2 3">
    <name type="scientific">Palleronia pontilimi</name>
    <dbReference type="NCBI Taxonomy" id="1964209"/>
    <lineage>
        <taxon>Bacteria</taxon>
        <taxon>Pseudomonadati</taxon>
        <taxon>Pseudomonadota</taxon>
        <taxon>Alphaproteobacteria</taxon>
        <taxon>Rhodobacterales</taxon>
        <taxon>Roseobacteraceae</taxon>
        <taxon>Palleronia</taxon>
    </lineage>
</organism>
<comment type="caution">
    <text evidence="2">The sequence shown here is derived from an EMBL/GenBank/DDBJ whole genome shotgun (WGS) entry which is preliminary data.</text>
</comment>
<evidence type="ECO:0000313" key="2">
    <source>
        <dbReference type="EMBL" id="MBJ3764353.1"/>
    </source>
</evidence>
<sequence>MLHMHRGKVFPQAGVSVYPLEIAAVNMTQLGVSGRGAESTPLRAYSSEKDMRGTLSVPIPTGTPSPVSKSNLIFVLTKGTGTNARSAVDDPDPGGLHPDRASDGGYTVDGTALTLRRVHVHIRSEFM</sequence>